<evidence type="ECO:0000313" key="2">
    <source>
        <dbReference type="EMBL" id="RBQ11500.1"/>
    </source>
</evidence>
<dbReference type="Proteomes" id="UP000252081">
    <property type="component" value="Unassembled WGS sequence"/>
</dbReference>
<protein>
    <recommendedName>
        <fullName evidence="1">Methyltransferase FkbM domain-containing protein</fullName>
    </recommendedName>
</protein>
<gene>
    <name evidence="2" type="ORF">DRW42_03290</name>
</gene>
<dbReference type="GO" id="GO:0005886">
    <property type="term" value="C:plasma membrane"/>
    <property type="evidence" value="ECO:0007669"/>
    <property type="project" value="TreeGrafter"/>
</dbReference>
<dbReference type="SUPFAM" id="SSF53335">
    <property type="entry name" value="S-adenosyl-L-methionine-dependent methyltransferases"/>
    <property type="match status" value="1"/>
</dbReference>
<dbReference type="OrthoDB" id="9801609at2"/>
<feature type="domain" description="Methyltransferase FkbM" evidence="1">
    <location>
        <begin position="30"/>
        <end position="182"/>
    </location>
</feature>
<keyword evidence="3" id="KW-1185">Reference proteome</keyword>
<dbReference type="NCBIfam" id="TIGR01444">
    <property type="entry name" value="fkbM_fam"/>
    <property type="match status" value="1"/>
</dbReference>
<organism evidence="2 3">
    <name type="scientific">Pedobacter miscanthi</name>
    <dbReference type="NCBI Taxonomy" id="2259170"/>
    <lineage>
        <taxon>Bacteria</taxon>
        <taxon>Pseudomonadati</taxon>
        <taxon>Bacteroidota</taxon>
        <taxon>Sphingobacteriia</taxon>
        <taxon>Sphingobacteriales</taxon>
        <taxon>Sphingobacteriaceae</taxon>
        <taxon>Pedobacter</taxon>
    </lineage>
</organism>
<dbReference type="EMBL" id="QNQU01000002">
    <property type="protein sequence ID" value="RBQ11500.1"/>
    <property type="molecule type" value="Genomic_DNA"/>
</dbReference>
<name>A0A366LCJ0_9SPHI</name>
<dbReference type="InterPro" id="IPR053202">
    <property type="entry name" value="EGF_Rcpt_Signaling_Reg"/>
</dbReference>
<dbReference type="PANTHER" id="PTHR34009:SF2">
    <property type="entry name" value="PROTEIN STAR"/>
    <property type="match status" value="1"/>
</dbReference>
<dbReference type="InterPro" id="IPR006342">
    <property type="entry name" value="FkbM_mtfrase"/>
</dbReference>
<evidence type="ECO:0000313" key="3">
    <source>
        <dbReference type="Proteomes" id="UP000252081"/>
    </source>
</evidence>
<comment type="caution">
    <text evidence="2">The sequence shown here is derived from an EMBL/GenBank/DDBJ whole genome shotgun (WGS) entry which is preliminary data.</text>
</comment>
<dbReference type="PANTHER" id="PTHR34009">
    <property type="entry name" value="PROTEIN STAR"/>
    <property type="match status" value="1"/>
</dbReference>
<dbReference type="Gene3D" id="3.40.50.150">
    <property type="entry name" value="Vaccinia Virus protein VP39"/>
    <property type="match status" value="1"/>
</dbReference>
<accession>A0A366LCJ0</accession>
<dbReference type="AlphaFoldDB" id="A0A366LCJ0"/>
<dbReference type="GO" id="GO:0006888">
    <property type="term" value="P:endoplasmic reticulum to Golgi vesicle-mediated transport"/>
    <property type="evidence" value="ECO:0007669"/>
    <property type="project" value="TreeGrafter"/>
</dbReference>
<proteinExistence type="predicted"/>
<dbReference type="GO" id="GO:0005737">
    <property type="term" value="C:cytoplasm"/>
    <property type="evidence" value="ECO:0007669"/>
    <property type="project" value="GOC"/>
</dbReference>
<dbReference type="GO" id="GO:0016197">
    <property type="term" value="P:endosomal transport"/>
    <property type="evidence" value="ECO:0007669"/>
    <property type="project" value="TreeGrafter"/>
</dbReference>
<dbReference type="InterPro" id="IPR029063">
    <property type="entry name" value="SAM-dependent_MTases_sf"/>
</dbReference>
<evidence type="ECO:0000259" key="1">
    <source>
        <dbReference type="Pfam" id="PF05050"/>
    </source>
</evidence>
<sequence length="209" mass="24167">MNRTYYSQNGQDFLIDLEIFDQQRNGFFMEIGAYDGIKYSNTYFLESKRGWNGICIEANPKVYPDLKRNRSCVTLNACLSTQPGVEEFLCMTGKMEMLSGLKREFSSQHLLRIENELKRFGEQSEIMPVNCYTFEQLVLDHSIEHIDYLSIDTEGSEFSIIKSIDFSKTSISVISVENTYHNTGLNEYMVFKGYKKVARIGEDDVFVLL</sequence>
<dbReference type="RefSeq" id="WP_113947414.1">
    <property type="nucleotide sequence ID" value="NZ_QNQU01000002.1"/>
</dbReference>
<reference evidence="2 3" key="1">
    <citation type="submission" date="2018-07" db="EMBL/GenBank/DDBJ databases">
        <title>A draft genome of a endophytic bacteria, a new species of Pedobacter.</title>
        <authorList>
            <person name="Zhang Z.D."/>
            <person name="Chen Z.J."/>
        </authorList>
    </citation>
    <scope>NUCLEOTIDE SEQUENCE [LARGE SCALE GENOMIC DNA]</scope>
    <source>
        <strain evidence="2 3">RS10</strain>
    </source>
</reference>
<dbReference type="Pfam" id="PF05050">
    <property type="entry name" value="Methyltransf_21"/>
    <property type="match status" value="1"/>
</dbReference>